<name>A0A1F5NTL9_9BACT</name>
<evidence type="ECO:0000256" key="1">
    <source>
        <dbReference type="SAM" id="Phobius"/>
    </source>
</evidence>
<dbReference type="Proteomes" id="UP000178892">
    <property type="component" value="Unassembled WGS sequence"/>
</dbReference>
<keyword evidence="1" id="KW-0812">Transmembrane</keyword>
<sequence>MQFAIPQFTDIEDKLIGPLTLKQFLALLATGGVALMFWSLFGFGIIFFLFALPTTLTGVMVTFAKFNGRPFFLYVGPLMAYMSQPKTMIYRREGVPVTFMKKVAEMPKSKIQNPKSESSESRLSKLAYLLDQKAHEEEELIEHVTRTP</sequence>
<dbReference type="AlphaFoldDB" id="A0A1F5NTL9"/>
<evidence type="ECO:0000313" key="2">
    <source>
        <dbReference type="EMBL" id="OGE80924.1"/>
    </source>
</evidence>
<comment type="caution">
    <text evidence="2">The sequence shown here is derived from an EMBL/GenBank/DDBJ whole genome shotgun (WGS) entry which is preliminary data.</text>
</comment>
<keyword evidence="1" id="KW-0472">Membrane</keyword>
<evidence type="ECO:0000313" key="3">
    <source>
        <dbReference type="Proteomes" id="UP000178892"/>
    </source>
</evidence>
<keyword evidence="1" id="KW-1133">Transmembrane helix</keyword>
<gene>
    <name evidence="2" type="ORF">A2720_00470</name>
</gene>
<feature type="transmembrane region" description="Helical" evidence="1">
    <location>
        <begin position="24"/>
        <end position="51"/>
    </location>
</feature>
<organism evidence="2 3">
    <name type="scientific">Candidatus Doudnabacteria bacterium RIFCSPHIGHO2_01_FULL_46_24</name>
    <dbReference type="NCBI Taxonomy" id="1817825"/>
    <lineage>
        <taxon>Bacteria</taxon>
        <taxon>Candidatus Doudnaibacteriota</taxon>
    </lineage>
</organism>
<accession>A0A1F5NTL9</accession>
<dbReference type="STRING" id="1817825.A2720_00470"/>
<proteinExistence type="predicted"/>
<evidence type="ECO:0008006" key="4">
    <source>
        <dbReference type="Google" id="ProtNLM"/>
    </source>
</evidence>
<reference evidence="2 3" key="1">
    <citation type="journal article" date="2016" name="Nat. Commun.">
        <title>Thousands of microbial genomes shed light on interconnected biogeochemical processes in an aquifer system.</title>
        <authorList>
            <person name="Anantharaman K."/>
            <person name="Brown C.T."/>
            <person name="Hug L.A."/>
            <person name="Sharon I."/>
            <person name="Castelle C.J."/>
            <person name="Probst A.J."/>
            <person name="Thomas B.C."/>
            <person name="Singh A."/>
            <person name="Wilkins M.J."/>
            <person name="Karaoz U."/>
            <person name="Brodie E.L."/>
            <person name="Williams K.H."/>
            <person name="Hubbard S.S."/>
            <person name="Banfield J.F."/>
        </authorList>
    </citation>
    <scope>NUCLEOTIDE SEQUENCE [LARGE SCALE GENOMIC DNA]</scope>
</reference>
<dbReference type="EMBL" id="MFEL01000014">
    <property type="protein sequence ID" value="OGE80924.1"/>
    <property type="molecule type" value="Genomic_DNA"/>
</dbReference>
<protein>
    <recommendedName>
        <fullName evidence="4">PrgI family protein</fullName>
    </recommendedName>
</protein>